<accession>A0AAV4VD54</accession>
<dbReference type="AlphaFoldDB" id="A0AAV4VD54"/>
<reference evidence="1 2" key="1">
    <citation type="submission" date="2021-06" db="EMBL/GenBank/DDBJ databases">
        <title>Caerostris extrusa draft genome.</title>
        <authorList>
            <person name="Kono N."/>
            <person name="Arakawa K."/>
        </authorList>
    </citation>
    <scope>NUCLEOTIDE SEQUENCE [LARGE SCALE GENOMIC DNA]</scope>
</reference>
<name>A0AAV4VD54_CAEEX</name>
<comment type="caution">
    <text evidence="1">The sequence shown here is derived from an EMBL/GenBank/DDBJ whole genome shotgun (WGS) entry which is preliminary data.</text>
</comment>
<gene>
    <name evidence="1" type="ORF">CEXT_287131</name>
</gene>
<protein>
    <submittedName>
        <fullName evidence="1">Uncharacterized protein</fullName>
    </submittedName>
</protein>
<dbReference type="Proteomes" id="UP001054945">
    <property type="component" value="Unassembled WGS sequence"/>
</dbReference>
<sequence length="89" mass="10528">MVSESHIYHVTIRKESVEQRHSFIIKPFADVQKERSTTYRISPFGKYELHYSDFSTERIRPPSTLCRVSNARMTSCRTDLTRRQMTSVD</sequence>
<evidence type="ECO:0000313" key="1">
    <source>
        <dbReference type="EMBL" id="GIY67948.1"/>
    </source>
</evidence>
<evidence type="ECO:0000313" key="2">
    <source>
        <dbReference type="Proteomes" id="UP001054945"/>
    </source>
</evidence>
<proteinExistence type="predicted"/>
<organism evidence="1 2">
    <name type="scientific">Caerostris extrusa</name>
    <name type="common">Bark spider</name>
    <name type="synonym">Caerostris bankana</name>
    <dbReference type="NCBI Taxonomy" id="172846"/>
    <lineage>
        <taxon>Eukaryota</taxon>
        <taxon>Metazoa</taxon>
        <taxon>Ecdysozoa</taxon>
        <taxon>Arthropoda</taxon>
        <taxon>Chelicerata</taxon>
        <taxon>Arachnida</taxon>
        <taxon>Araneae</taxon>
        <taxon>Araneomorphae</taxon>
        <taxon>Entelegynae</taxon>
        <taxon>Araneoidea</taxon>
        <taxon>Araneidae</taxon>
        <taxon>Caerostris</taxon>
    </lineage>
</organism>
<keyword evidence="2" id="KW-1185">Reference proteome</keyword>
<dbReference type="EMBL" id="BPLR01014303">
    <property type="protein sequence ID" value="GIY67948.1"/>
    <property type="molecule type" value="Genomic_DNA"/>
</dbReference>